<feature type="domain" description="Exodeoxyribonuclease X-like C-terminal" evidence="1">
    <location>
        <begin position="52"/>
        <end position="78"/>
    </location>
</feature>
<dbReference type="InterPro" id="IPR046768">
    <property type="entry name" value="ExoX-like_C"/>
</dbReference>
<organism evidence="2 3">
    <name type="scientific">Riemerella anatipestifer</name>
    <name type="common">Moraxella anatipestifer</name>
    <dbReference type="NCBI Taxonomy" id="34085"/>
    <lineage>
        <taxon>Bacteria</taxon>
        <taxon>Pseudomonadati</taxon>
        <taxon>Bacteroidota</taxon>
        <taxon>Flavobacteriia</taxon>
        <taxon>Flavobacteriales</taxon>
        <taxon>Weeksellaceae</taxon>
        <taxon>Riemerella</taxon>
    </lineage>
</organism>
<reference evidence="2" key="1">
    <citation type="submission" date="2023-01" db="EMBL/GenBank/DDBJ databases">
        <title>Genome-based studies on antimicrobial resistance profiles of Riemerella anatipestifer in China, 1994 to 2021.</title>
        <authorList>
            <person name="Yang Z."/>
            <person name="Zhu D."/>
        </authorList>
    </citation>
    <scope>NUCLEOTIDE SEQUENCE</scope>
    <source>
        <strain evidence="2">RCAD1218</strain>
    </source>
</reference>
<evidence type="ECO:0000259" key="1">
    <source>
        <dbReference type="Pfam" id="PF20600"/>
    </source>
</evidence>
<dbReference type="RefSeq" id="WP_013446662.1">
    <property type="nucleotide sequence ID" value="NZ_CP121210.1"/>
</dbReference>
<evidence type="ECO:0000313" key="2">
    <source>
        <dbReference type="EMBL" id="MDY3512806.1"/>
    </source>
</evidence>
<dbReference type="AlphaFoldDB" id="A0AAP6LM90"/>
<protein>
    <recommendedName>
        <fullName evidence="1">Exodeoxyribonuclease X-like C-terminal domain-containing protein</fullName>
    </recommendedName>
</protein>
<name>A0AAP6LM90_RIEAN</name>
<dbReference type="GeneID" id="93717119"/>
<accession>A0AAP6LM90</accession>
<dbReference type="EMBL" id="JAQZHK010000004">
    <property type="protein sequence ID" value="MDY3512806.1"/>
    <property type="molecule type" value="Genomic_DNA"/>
</dbReference>
<proteinExistence type="predicted"/>
<gene>
    <name evidence="2" type="ORF">PG303_06200</name>
</gene>
<dbReference type="Proteomes" id="UP001284033">
    <property type="component" value="Unassembled WGS sequence"/>
</dbReference>
<evidence type="ECO:0000313" key="3">
    <source>
        <dbReference type="Proteomes" id="UP001284033"/>
    </source>
</evidence>
<sequence>MGTIITFFFKIFEMILSAIFRTLFPRKIVHKNNLKSYSKSNYNKSNSRNIIFNFGKYKGKKVKDVWLEDKEYCIWLINSSRYEGWRSSALHIYNELERLNNGNDILFFSFGKYKGESVNDILKSDRQYCEWLLNQSWAFDYKEVQYMSEMID</sequence>
<comment type="caution">
    <text evidence="2">The sequence shown here is derived from an EMBL/GenBank/DDBJ whole genome shotgun (WGS) entry which is preliminary data.</text>
</comment>
<feature type="domain" description="Exodeoxyribonuclease X-like C-terminal" evidence="1">
    <location>
        <begin position="108"/>
        <end position="135"/>
    </location>
</feature>
<dbReference type="Pfam" id="PF20600">
    <property type="entry name" value="ExoX-like_C"/>
    <property type="match status" value="2"/>
</dbReference>